<proteinExistence type="predicted"/>
<feature type="region of interest" description="Disordered" evidence="1">
    <location>
        <begin position="656"/>
        <end position="676"/>
    </location>
</feature>
<feature type="region of interest" description="Disordered" evidence="1">
    <location>
        <begin position="976"/>
        <end position="996"/>
    </location>
</feature>
<comment type="caution">
    <text evidence="2">The sequence shown here is derived from an EMBL/GenBank/DDBJ whole genome shotgun (WGS) entry which is preliminary data.</text>
</comment>
<feature type="compositionally biased region" description="Low complexity" evidence="1">
    <location>
        <begin position="236"/>
        <end position="251"/>
    </location>
</feature>
<feature type="compositionally biased region" description="Polar residues" evidence="1">
    <location>
        <begin position="514"/>
        <end position="528"/>
    </location>
</feature>
<evidence type="ECO:0000313" key="3">
    <source>
        <dbReference type="Proteomes" id="UP001626550"/>
    </source>
</evidence>
<name>A0ABD2QCS3_9PLAT</name>
<feature type="region of interest" description="Disordered" evidence="1">
    <location>
        <begin position="1010"/>
        <end position="1033"/>
    </location>
</feature>
<protein>
    <submittedName>
        <fullName evidence="2">Uncharacterized protein</fullName>
    </submittedName>
</protein>
<feature type="region of interest" description="Disordered" evidence="1">
    <location>
        <begin position="567"/>
        <end position="590"/>
    </location>
</feature>
<accession>A0ABD2QCS3</accession>
<feature type="compositionally biased region" description="Pro residues" evidence="1">
    <location>
        <begin position="308"/>
        <end position="324"/>
    </location>
</feature>
<organism evidence="2 3">
    <name type="scientific">Cichlidogyrus casuarinus</name>
    <dbReference type="NCBI Taxonomy" id="1844966"/>
    <lineage>
        <taxon>Eukaryota</taxon>
        <taxon>Metazoa</taxon>
        <taxon>Spiralia</taxon>
        <taxon>Lophotrochozoa</taxon>
        <taxon>Platyhelminthes</taxon>
        <taxon>Monogenea</taxon>
        <taxon>Monopisthocotylea</taxon>
        <taxon>Dactylogyridea</taxon>
        <taxon>Ancyrocephalidae</taxon>
        <taxon>Cichlidogyrus</taxon>
    </lineage>
</organism>
<feature type="region of interest" description="Disordered" evidence="1">
    <location>
        <begin position="236"/>
        <end position="329"/>
    </location>
</feature>
<feature type="compositionally biased region" description="Low complexity" evidence="1">
    <location>
        <begin position="533"/>
        <end position="546"/>
    </location>
</feature>
<dbReference type="EMBL" id="JBJKFK010000397">
    <property type="protein sequence ID" value="KAL3317348.1"/>
    <property type="molecule type" value="Genomic_DNA"/>
</dbReference>
<feature type="region of interest" description="Disordered" evidence="1">
    <location>
        <begin position="514"/>
        <end position="546"/>
    </location>
</feature>
<keyword evidence="3" id="KW-1185">Reference proteome</keyword>
<evidence type="ECO:0000256" key="1">
    <source>
        <dbReference type="SAM" id="MobiDB-lite"/>
    </source>
</evidence>
<gene>
    <name evidence="2" type="ORF">Ciccas_003997</name>
</gene>
<feature type="compositionally biased region" description="Polar residues" evidence="1">
    <location>
        <begin position="252"/>
        <end position="283"/>
    </location>
</feature>
<reference evidence="2 3" key="1">
    <citation type="submission" date="2024-11" db="EMBL/GenBank/DDBJ databases">
        <title>Adaptive evolution of stress response genes in parasites aligns with host niche diversity.</title>
        <authorList>
            <person name="Hahn C."/>
            <person name="Resl P."/>
        </authorList>
    </citation>
    <scope>NUCLEOTIDE SEQUENCE [LARGE SCALE GENOMIC DNA]</scope>
    <source>
        <strain evidence="2">EGGRZ-B1_66</strain>
        <tissue evidence="2">Body</tissue>
    </source>
</reference>
<feature type="compositionally biased region" description="Basic and acidic residues" evidence="1">
    <location>
        <begin position="567"/>
        <end position="582"/>
    </location>
</feature>
<dbReference type="Proteomes" id="UP001626550">
    <property type="component" value="Unassembled WGS sequence"/>
</dbReference>
<evidence type="ECO:0000313" key="2">
    <source>
        <dbReference type="EMBL" id="KAL3317348.1"/>
    </source>
</evidence>
<feature type="compositionally biased region" description="Basic residues" evidence="1">
    <location>
        <begin position="285"/>
        <end position="294"/>
    </location>
</feature>
<sequence>MSARNISPSNQFQSNTTSINTVHPSTLLLSTATNASNSVQLSEQSGLAQGVRSQPPLAVRVLSTGNSQSASQLLQKPRTQFSSTGVAQVINGPLNTKILSGNAETKLLIHKPPTVNQSTGPNLLPLNTINNTPSASADPAKLVSTANLIPISATSSTSRISAANPLGLIYATPAPNVLNTSINPQSAGSVLIGSNNGKTLVTLPSMGPKGLATSAPVATLMKPTVIRGIPLAQASTLSTPAATPPTTKSSSGNDSSTAGNSPGNETPNTTPGRAHSPSQSSMAVNRKRSRKQALSHHQPSEQHSNSSTPPPSTLPCSPSPPPPASNASSRAVATANIFMMSNAAIMADKSKSEGDSLIKENGVSLVASSSSMIPLKLIPVRTGTPCTVTSTTSVQSLINTPVKSLAPHYTNGLFVVAHAQHPAAIIPTTSVESAQPADSVSTIILANSSTASSQPVVSISNLEAALSQNSAQSGIYQLKYRAGDVPTAQPSPSVAALLTPASDSSRTPITSAKIISSHETPTNQGQKSDNWHASGGSASTLSSSPTSSMHALNAAVSVLSRAAQERANRARYESMPRGKTERQYSSVSSSSSACESLEDSIVFPRAPAVQVVPQKPAYARFVKSGHFLKHSDVKLKTPGQSELGYAFSWLNEPSADDNATNGSSSMGPRRGGGDFNLRKRPVPSAMGQLINASRPAKAPRKAVMNYIQESGICPEPEEHSFPEESLPKRLDQQGLMNTAHSLASSQDALHVAPLLQGGACTFESYCMWHYLIELRDQHSVTQYVRNPLATTSSLDLTGWRLLHSANGLFQLYDSERSASLLAQTLEKSLSLMVSTGKGEQKGQSAQPRRLEEPARMKAEKTLEMVKALQQRNQLMLSKLEDFYKRSHGLVERHRFPTLQLFDDLGRLLEPLEQEPLDKHPTSVNGAISDILCEEAEMELETSPGMWPRLMHSMTYSESVASSCESTGLGSLKTMEVPVTEPPKDTSVLDDPLQRPNRRKEFITSSISSANISRTSSPTGNPLAAALISSRKIR</sequence>
<dbReference type="AlphaFoldDB" id="A0ABD2QCS3"/>